<dbReference type="EMBL" id="OX451736">
    <property type="protein sequence ID" value="CAI8589810.1"/>
    <property type="molecule type" value="Genomic_DNA"/>
</dbReference>
<organism evidence="2 3">
    <name type="scientific">Vicia faba</name>
    <name type="common">Broad bean</name>
    <name type="synonym">Faba vulgaris</name>
    <dbReference type="NCBI Taxonomy" id="3906"/>
    <lineage>
        <taxon>Eukaryota</taxon>
        <taxon>Viridiplantae</taxon>
        <taxon>Streptophyta</taxon>
        <taxon>Embryophyta</taxon>
        <taxon>Tracheophyta</taxon>
        <taxon>Spermatophyta</taxon>
        <taxon>Magnoliopsida</taxon>
        <taxon>eudicotyledons</taxon>
        <taxon>Gunneridae</taxon>
        <taxon>Pentapetalae</taxon>
        <taxon>rosids</taxon>
        <taxon>fabids</taxon>
        <taxon>Fabales</taxon>
        <taxon>Fabaceae</taxon>
        <taxon>Papilionoideae</taxon>
        <taxon>50 kb inversion clade</taxon>
        <taxon>NPAAA clade</taxon>
        <taxon>Hologalegina</taxon>
        <taxon>IRL clade</taxon>
        <taxon>Fabeae</taxon>
        <taxon>Vicia</taxon>
    </lineage>
</organism>
<evidence type="ECO:0000256" key="1">
    <source>
        <dbReference type="SAM" id="MobiDB-lite"/>
    </source>
</evidence>
<gene>
    <name evidence="2" type="ORF">VFH_I411160</name>
</gene>
<name>A0AAV0YUL1_VICFA</name>
<feature type="compositionally biased region" description="Low complexity" evidence="1">
    <location>
        <begin position="113"/>
        <end position="137"/>
    </location>
</feature>
<feature type="compositionally biased region" description="Polar residues" evidence="1">
    <location>
        <begin position="95"/>
        <end position="112"/>
    </location>
</feature>
<evidence type="ECO:0000313" key="3">
    <source>
        <dbReference type="Proteomes" id="UP001157006"/>
    </source>
</evidence>
<sequence>MLKHYCVHMISFVELQLHLTLMDPILLRTFQPSFPQHDFTCLRVFFFSPKIILNHDFMIVAHMRIQTMFICTLVENCDIHASIRIKTDASKSKEGNASQTSVETIDNVTLSKPTTTAATTTTPVVTTVPTPQTNKLPPTTPKKRKTNTTGKDPNAGGNSPTALKKKEISKSAAPTAISLLRIHRTF</sequence>
<accession>A0AAV0YUL1</accession>
<reference evidence="2 3" key="1">
    <citation type="submission" date="2023-01" db="EMBL/GenBank/DDBJ databases">
        <authorList>
            <person name="Kreplak J."/>
        </authorList>
    </citation>
    <scope>NUCLEOTIDE SEQUENCE [LARGE SCALE GENOMIC DNA]</scope>
</reference>
<feature type="region of interest" description="Disordered" evidence="1">
    <location>
        <begin position="88"/>
        <end position="169"/>
    </location>
</feature>
<dbReference type="Proteomes" id="UP001157006">
    <property type="component" value="Chromosome 1L"/>
</dbReference>
<protein>
    <submittedName>
        <fullName evidence="2">Uncharacterized protein</fullName>
    </submittedName>
</protein>
<dbReference type="AlphaFoldDB" id="A0AAV0YUL1"/>
<proteinExistence type="predicted"/>
<keyword evidence="3" id="KW-1185">Reference proteome</keyword>
<evidence type="ECO:0000313" key="2">
    <source>
        <dbReference type="EMBL" id="CAI8589810.1"/>
    </source>
</evidence>